<evidence type="ECO:0000259" key="4">
    <source>
        <dbReference type="Pfam" id="PF02894"/>
    </source>
</evidence>
<dbReference type="InterPro" id="IPR051317">
    <property type="entry name" value="Gfo/Idh/MocA_oxidoreduct"/>
</dbReference>
<dbReference type="Gene3D" id="3.40.50.720">
    <property type="entry name" value="NAD(P)-binding Rossmann-like Domain"/>
    <property type="match status" value="1"/>
</dbReference>
<protein>
    <recommendedName>
        <fullName evidence="7">Oxidoreductase</fullName>
    </recommendedName>
</protein>
<accession>A0A9W8GL08</accession>
<dbReference type="OrthoDB" id="64915at2759"/>
<dbReference type="SUPFAM" id="SSF51735">
    <property type="entry name" value="NAD(P)-binding Rossmann-fold domains"/>
    <property type="match status" value="1"/>
</dbReference>
<evidence type="ECO:0000256" key="1">
    <source>
        <dbReference type="ARBA" id="ARBA00010928"/>
    </source>
</evidence>
<evidence type="ECO:0000256" key="2">
    <source>
        <dbReference type="ARBA" id="ARBA00023002"/>
    </source>
</evidence>
<dbReference type="Proteomes" id="UP001151516">
    <property type="component" value="Unassembled WGS sequence"/>
</dbReference>
<dbReference type="InterPro" id="IPR036291">
    <property type="entry name" value="NAD(P)-bd_dom_sf"/>
</dbReference>
<evidence type="ECO:0000313" key="5">
    <source>
        <dbReference type="EMBL" id="KAJ2688722.1"/>
    </source>
</evidence>
<feature type="domain" description="Gfo/Idh/MocA-like oxidoreductase C-terminal" evidence="4">
    <location>
        <begin position="138"/>
        <end position="355"/>
    </location>
</feature>
<organism evidence="5 6">
    <name type="scientific">Coemansia spiralis</name>
    <dbReference type="NCBI Taxonomy" id="417178"/>
    <lineage>
        <taxon>Eukaryota</taxon>
        <taxon>Fungi</taxon>
        <taxon>Fungi incertae sedis</taxon>
        <taxon>Zoopagomycota</taxon>
        <taxon>Kickxellomycotina</taxon>
        <taxon>Kickxellomycetes</taxon>
        <taxon>Kickxellales</taxon>
        <taxon>Kickxellaceae</taxon>
        <taxon>Coemansia</taxon>
    </lineage>
</organism>
<keyword evidence="2" id="KW-0560">Oxidoreductase</keyword>
<dbReference type="InterPro" id="IPR004104">
    <property type="entry name" value="Gfo/Idh/MocA-like_OxRdtase_C"/>
</dbReference>
<reference evidence="5" key="1">
    <citation type="submission" date="2022-07" db="EMBL/GenBank/DDBJ databases">
        <title>Phylogenomic reconstructions and comparative analyses of Kickxellomycotina fungi.</title>
        <authorList>
            <person name="Reynolds N.K."/>
            <person name="Stajich J.E."/>
            <person name="Barry K."/>
            <person name="Grigoriev I.V."/>
            <person name="Crous P."/>
            <person name="Smith M.E."/>
        </authorList>
    </citation>
    <scope>NUCLEOTIDE SEQUENCE</scope>
    <source>
        <strain evidence="5">CBS 109367</strain>
    </source>
</reference>
<evidence type="ECO:0000259" key="3">
    <source>
        <dbReference type="Pfam" id="PF01408"/>
    </source>
</evidence>
<evidence type="ECO:0000313" key="6">
    <source>
        <dbReference type="Proteomes" id="UP001151516"/>
    </source>
</evidence>
<feature type="domain" description="Gfo/Idh/MocA-like oxidoreductase N-terminal" evidence="3">
    <location>
        <begin position="9"/>
        <end position="124"/>
    </location>
</feature>
<sequence>MSSLSLAPINVGVVGFGMSARVFHCPLLASSADYHLAAIVERRGERGKLCYPHVQTVKSLGDLLAIKEIELVIITTPNDTHFSYSRQVLLAGRNCVVEKPFAINESEARELVQIAQTSGKVLSVFQNRRWDGDFLTLKALLRENALGHVVEIESRFDRYRASKKPNAWREDGTFPGSGVLFDLGAHLFDQIVDLMGVPEYVTGTVRNERQIAGAPDDSFLVVLDYPAKNFRAVCRAGMLVRDRPPRFTVLGTRGTFTKHGLDVQEDQLKSGIVPGDEAYGRETPACFGVLDAEVYPDVVFRGAVTTADGKYPDFYKNVAAAIRGRAGLAVTPEQAADVVRIIELAKRSSDERRSLAFACEEPLP</sequence>
<keyword evidence="6" id="KW-1185">Reference proteome</keyword>
<dbReference type="Pfam" id="PF02894">
    <property type="entry name" value="GFO_IDH_MocA_C"/>
    <property type="match status" value="1"/>
</dbReference>
<dbReference type="Pfam" id="PF01408">
    <property type="entry name" value="GFO_IDH_MocA"/>
    <property type="match status" value="1"/>
</dbReference>
<comment type="caution">
    <text evidence="5">The sequence shown here is derived from an EMBL/GenBank/DDBJ whole genome shotgun (WGS) entry which is preliminary data.</text>
</comment>
<comment type="similarity">
    <text evidence="1">Belongs to the Gfo/Idh/MocA family.</text>
</comment>
<dbReference type="Gene3D" id="3.30.360.10">
    <property type="entry name" value="Dihydrodipicolinate Reductase, domain 2"/>
    <property type="match status" value="1"/>
</dbReference>
<dbReference type="GO" id="GO:0016491">
    <property type="term" value="F:oxidoreductase activity"/>
    <property type="evidence" value="ECO:0007669"/>
    <property type="project" value="UniProtKB-KW"/>
</dbReference>
<gene>
    <name evidence="5" type="ORF">IWW39_002029</name>
</gene>
<dbReference type="PANTHER" id="PTHR43708:SF5">
    <property type="entry name" value="CONSERVED EXPRESSED OXIDOREDUCTASE (EUROFUNG)-RELATED"/>
    <property type="match status" value="1"/>
</dbReference>
<dbReference type="PANTHER" id="PTHR43708">
    <property type="entry name" value="CONSERVED EXPRESSED OXIDOREDUCTASE (EUROFUNG)"/>
    <property type="match status" value="1"/>
</dbReference>
<evidence type="ECO:0008006" key="7">
    <source>
        <dbReference type="Google" id="ProtNLM"/>
    </source>
</evidence>
<name>A0A9W8GL08_9FUNG</name>
<proteinExistence type="inferred from homology"/>
<dbReference type="EMBL" id="JANBTX010000040">
    <property type="protein sequence ID" value="KAJ2688722.1"/>
    <property type="molecule type" value="Genomic_DNA"/>
</dbReference>
<dbReference type="AlphaFoldDB" id="A0A9W8GL08"/>
<dbReference type="GO" id="GO:0000166">
    <property type="term" value="F:nucleotide binding"/>
    <property type="evidence" value="ECO:0007669"/>
    <property type="project" value="InterPro"/>
</dbReference>
<dbReference type="InterPro" id="IPR000683">
    <property type="entry name" value="Gfo/Idh/MocA-like_OxRdtase_N"/>
</dbReference>